<dbReference type="HAMAP" id="MF_00076">
    <property type="entry name" value="HisB"/>
    <property type="match status" value="1"/>
</dbReference>
<dbReference type="GO" id="GO:0000105">
    <property type="term" value="P:L-histidine biosynthetic process"/>
    <property type="evidence" value="ECO:0007669"/>
    <property type="project" value="UniProtKB-UniRule"/>
</dbReference>
<dbReference type="GeneID" id="74947591"/>
<dbReference type="HOGENOM" id="CLU_044308_2_0_2"/>
<keyword evidence="5 6" id="KW-0456">Lyase</keyword>
<keyword evidence="6" id="KW-0963">Cytoplasm</keyword>
<dbReference type="EC" id="4.2.1.19" evidence="6"/>
<dbReference type="KEGG" id="nvn:NVIE_023540"/>
<comment type="pathway">
    <text evidence="1 6">Amino-acid biosynthesis; L-histidine biosynthesis; L-histidine from 5-phospho-alpha-D-ribose 1-diphosphate: step 6/9.</text>
</comment>
<dbReference type="Pfam" id="PF00475">
    <property type="entry name" value="IGPD"/>
    <property type="match status" value="1"/>
</dbReference>
<name>A0A060HJ64_9ARCH</name>
<evidence type="ECO:0000256" key="4">
    <source>
        <dbReference type="ARBA" id="ARBA00023102"/>
    </source>
</evidence>
<comment type="subcellular location">
    <subcellularLocation>
        <location evidence="6">Cytoplasm</location>
    </subcellularLocation>
</comment>
<dbReference type="EMBL" id="CP007536">
    <property type="protein sequence ID" value="AIC16614.1"/>
    <property type="molecule type" value="Genomic_DNA"/>
</dbReference>
<comment type="similarity">
    <text evidence="6">Belongs to the imidazoleglycerol-phosphate dehydratase family.</text>
</comment>
<dbReference type="Gene3D" id="3.30.230.40">
    <property type="entry name" value="Imidazole glycerol phosphate dehydratase, domain 1"/>
    <property type="match status" value="2"/>
</dbReference>
<dbReference type="AlphaFoldDB" id="A0A060HJ64"/>
<dbReference type="InterPro" id="IPR000807">
    <property type="entry name" value="ImidazoleglycerolP_deHydtase"/>
</dbReference>
<keyword evidence="4 6" id="KW-0368">Histidine biosynthesis</keyword>
<accession>A0A060HJ64</accession>
<dbReference type="FunFam" id="3.30.230.40:FF:000003">
    <property type="entry name" value="Imidazoleglycerol-phosphate dehydratase HisB"/>
    <property type="match status" value="1"/>
</dbReference>
<evidence type="ECO:0000256" key="2">
    <source>
        <dbReference type="ARBA" id="ARBA00016664"/>
    </source>
</evidence>
<keyword evidence="3 6" id="KW-0028">Amino-acid biosynthesis</keyword>
<dbReference type="FunFam" id="3.30.230.40:FF:000001">
    <property type="entry name" value="Imidazoleglycerol-phosphate dehydratase HisB"/>
    <property type="match status" value="1"/>
</dbReference>
<keyword evidence="8" id="KW-1185">Reference proteome</keyword>
<proteinExistence type="inferred from homology"/>
<comment type="catalytic activity">
    <reaction evidence="6">
        <text>D-erythro-1-(imidazol-4-yl)glycerol 3-phosphate = 3-(imidazol-4-yl)-2-oxopropyl phosphate + H2O</text>
        <dbReference type="Rhea" id="RHEA:11040"/>
        <dbReference type="ChEBI" id="CHEBI:15377"/>
        <dbReference type="ChEBI" id="CHEBI:57766"/>
        <dbReference type="ChEBI" id="CHEBI:58278"/>
        <dbReference type="EC" id="4.2.1.19"/>
    </reaction>
</comment>
<protein>
    <recommendedName>
        <fullName evidence="2 6">Imidazoleglycerol-phosphate dehydratase</fullName>
        <shortName evidence="6">IGPD</shortName>
        <ecNumber evidence="6">4.2.1.19</ecNumber>
    </recommendedName>
</protein>
<dbReference type="OrthoDB" id="103579at2157"/>
<dbReference type="STRING" id="926571.NVIE_023540"/>
<dbReference type="InterPro" id="IPR020568">
    <property type="entry name" value="Ribosomal_Su5_D2-typ_SF"/>
</dbReference>
<evidence type="ECO:0000313" key="8">
    <source>
        <dbReference type="Proteomes" id="UP000027093"/>
    </source>
</evidence>
<dbReference type="RefSeq" id="WP_075055341.1">
    <property type="nucleotide sequence ID" value="NZ_CP007536.1"/>
</dbReference>
<dbReference type="PANTHER" id="PTHR23133:SF2">
    <property type="entry name" value="IMIDAZOLEGLYCEROL-PHOSPHATE DEHYDRATASE"/>
    <property type="match status" value="1"/>
</dbReference>
<dbReference type="SUPFAM" id="SSF54211">
    <property type="entry name" value="Ribosomal protein S5 domain 2-like"/>
    <property type="match status" value="2"/>
</dbReference>
<evidence type="ECO:0000256" key="5">
    <source>
        <dbReference type="ARBA" id="ARBA00023239"/>
    </source>
</evidence>
<dbReference type="InterPro" id="IPR038494">
    <property type="entry name" value="IGPD_sf"/>
</dbReference>
<dbReference type="UniPathway" id="UPA00031">
    <property type="reaction ID" value="UER00011"/>
</dbReference>
<dbReference type="GO" id="GO:0005737">
    <property type="term" value="C:cytoplasm"/>
    <property type="evidence" value="ECO:0007669"/>
    <property type="project" value="UniProtKB-SubCell"/>
</dbReference>
<reference evidence="7 8" key="1">
    <citation type="journal article" date="2014" name="Int. J. Syst. Evol. Microbiol.">
        <title>Nitrososphaera viennensis gen. nov., sp. nov., an aerobic and mesophilic, ammonia-oxidizing archaeon from soil and a member of the archaeal phylum Thaumarchaeota.</title>
        <authorList>
            <person name="Stieglmeier M."/>
            <person name="Klingl A."/>
            <person name="Alves R.J."/>
            <person name="Rittmann S.K."/>
            <person name="Melcher M."/>
            <person name="Leisch N."/>
            <person name="Schleper C."/>
        </authorList>
    </citation>
    <scope>NUCLEOTIDE SEQUENCE [LARGE SCALE GENOMIC DNA]</scope>
    <source>
        <strain evidence="7">EN76</strain>
    </source>
</reference>
<evidence type="ECO:0000313" key="7">
    <source>
        <dbReference type="EMBL" id="AIC16614.1"/>
    </source>
</evidence>
<dbReference type="PANTHER" id="PTHR23133">
    <property type="entry name" value="IMIDAZOLEGLYCEROL-PHOSPHATE DEHYDRATASE HIS7"/>
    <property type="match status" value="1"/>
</dbReference>
<dbReference type="GO" id="GO:0004424">
    <property type="term" value="F:imidazoleglycerol-phosphate dehydratase activity"/>
    <property type="evidence" value="ECO:0007669"/>
    <property type="project" value="UniProtKB-UniRule"/>
</dbReference>
<dbReference type="Proteomes" id="UP000027093">
    <property type="component" value="Chromosome"/>
</dbReference>
<gene>
    <name evidence="6 7" type="primary">hisB</name>
    <name evidence="7" type="ORF">NVIE_023540</name>
</gene>
<evidence type="ECO:0000256" key="3">
    <source>
        <dbReference type="ARBA" id="ARBA00022605"/>
    </source>
</evidence>
<evidence type="ECO:0000256" key="6">
    <source>
        <dbReference type="HAMAP-Rule" id="MF_00076"/>
    </source>
</evidence>
<evidence type="ECO:0000256" key="1">
    <source>
        <dbReference type="ARBA" id="ARBA00005047"/>
    </source>
</evidence>
<sequence length="200" mass="21660">MAPSPAAARKARVERVTKETSVTVEVNIDGDGNTKVKTGLPFIDHLITSIGKHSMMDITLAGKSNDGIVHHLAEDVAIALAQAIDKALGDRARIVRFGSAMVPMDEALAYVAIDLVKRQYHRMDVKLERASIEGIPREDLEHFCRSLLQGLNACTHMVVEYGDNDHHKVEAALKAFALALRAAASIDGRRKGVPSTKGAM</sequence>
<organism evidence="7 8">
    <name type="scientific">Nitrososphaera viennensis EN76</name>
    <dbReference type="NCBI Taxonomy" id="926571"/>
    <lineage>
        <taxon>Archaea</taxon>
        <taxon>Nitrososphaerota</taxon>
        <taxon>Nitrososphaeria</taxon>
        <taxon>Nitrososphaerales</taxon>
        <taxon>Nitrososphaeraceae</taxon>
        <taxon>Nitrososphaera</taxon>
    </lineage>
</organism>